<evidence type="ECO:0000313" key="7">
    <source>
        <dbReference type="Proteomes" id="UP000056450"/>
    </source>
</evidence>
<name>A0AAP1CC74_9BURK</name>
<dbReference type="InterPro" id="IPR058163">
    <property type="entry name" value="LysR-type_TF_proteobact-type"/>
</dbReference>
<dbReference type="PRINTS" id="PR00039">
    <property type="entry name" value="HTHLYSR"/>
</dbReference>
<dbReference type="Proteomes" id="UP000056450">
    <property type="component" value="Unassembled WGS sequence"/>
</dbReference>
<protein>
    <submittedName>
        <fullName evidence="6">LysR family transcriptional regulator</fullName>
    </submittedName>
</protein>
<evidence type="ECO:0000313" key="6">
    <source>
        <dbReference type="EMBL" id="KVA06444.1"/>
    </source>
</evidence>
<accession>A0AAP1CC74</accession>
<dbReference type="PROSITE" id="PS50931">
    <property type="entry name" value="HTH_LYSR"/>
    <property type="match status" value="1"/>
</dbReference>
<dbReference type="Pfam" id="PF03466">
    <property type="entry name" value="LysR_substrate"/>
    <property type="match status" value="1"/>
</dbReference>
<dbReference type="GO" id="GO:0003700">
    <property type="term" value="F:DNA-binding transcription factor activity"/>
    <property type="evidence" value="ECO:0007669"/>
    <property type="project" value="InterPro"/>
</dbReference>
<dbReference type="SUPFAM" id="SSF46785">
    <property type="entry name" value="Winged helix' DNA-binding domain"/>
    <property type="match status" value="1"/>
</dbReference>
<dbReference type="Pfam" id="PF00126">
    <property type="entry name" value="HTH_1"/>
    <property type="match status" value="1"/>
</dbReference>
<comment type="caution">
    <text evidence="6">The sequence shown here is derived from an EMBL/GenBank/DDBJ whole genome shotgun (WGS) entry which is preliminary data.</text>
</comment>
<dbReference type="PANTHER" id="PTHR30537">
    <property type="entry name" value="HTH-TYPE TRANSCRIPTIONAL REGULATOR"/>
    <property type="match status" value="1"/>
</dbReference>
<dbReference type="InterPro" id="IPR036390">
    <property type="entry name" value="WH_DNA-bd_sf"/>
</dbReference>
<evidence type="ECO:0000256" key="1">
    <source>
        <dbReference type="ARBA" id="ARBA00009437"/>
    </source>
</evidence>
<keyword evidence="3" id="KW-0238">DNA-binding</keyword>
<keyword evidence="2" id="KW-0805">Transcription regulation</keyword>
<dbReference type="PANTHER" id="PTHR30537:SF26">
    <property type="entry name" value="GLYCINE CLEAVAGE SYSTEM TRANSCRIPTIONAL ACTIVATOR"/>
    <property type="match status" value="1"/>
</dbReference>
<evidence type="ECO:0000256" key="3">
    <source>
        <dbReference type="ARBA" id="ARBA00023125"/>
    </source>
</evidence>
<dbReference type="Gene3D" id="3.40.190.10">
    <property type="entry name" value="Periplasmic binding protein-like II"/>
    <property type="match status" value="2"/>
</dbReference>
<sequence>MSTPLVRLPSLDLVRGFVAVGRRMSITLAAQDLCVTQSAVSRQVHALEAHLGIALLQRGYRKIAFTPEGERLFRAADAALLSLQDTVAALAAARERQPVTITASIGVTALWLLPRLGRLQARLPHIDLRVAANDKVLDLRAEGIDLGIRYCPRERAPAGALHLFDEIVVPVAHPALAERLLTDTAAIADQVLLEFDGPPQTQLRWHAYLHAAGLGDVRPKGVLRFNQYDQVIQAAIAGQGVALGRLALVAPMLADGRLAVRGPQSHAVPDAYGYWLFRHDRTPRREVADVLDWIVAEAAECDTAIREYGATLR</sequence>
<keyword evidence="4" id="KW-0804">Transcription</keyword>
<organism evidence="6 7">
    <name type="scientific">Burkholderia latens</name>
    <dbReference type="NCBI Taxonomy" id="488446"/>
    <lineage>
        <taxon>Bacteria</taxon>
        <taxon>Pseudomonadati</taxon>
        <taxon>Pseudomonadota</taxon>
        <taxon>Betaproteobacteria</taxon>
        <taxon>Burkholderiales</taxon>
        <taxon>Burkholderiaceae</taxon>
        <taxon>Burkholderia</taxon>
        <taxon>Burkholderia cepacia complex</taxon>
    </lineage>
</organism>
<proteinExistence type="inferred from homology"/>
<evidence type="ECO:0000256" key="2">
    <source>
        <dbReference type="ARBA" id="ARBA00023015"/>
    </source>
</evidence>
<dbReference type="CDD" id="cd08432">
    <property type="entry name" value="PBP2_GcdR_TrpI_HvrB_AmpR_like"/>
    <property type="match status" value="1"/>
</dbReference>
<feature type="domain" description="HTH lysR-type" evidence="5">
    <location>
        <begin position="9"/>
        <end position="66"/>
    </location>
</feature>
<dbReference type="SUPFAM" id="SSF53850">
    <property type="entry name" value="Periplasmic binding protein-like II"/>
    <property type="match status" value="1"/>
</dbReference>
<dbReference type="Gene3D" id="1.10.10.10">
    <property type="entry name" value="Winged helix-like DNA-binding domain superfamily/Winged helix DNA-binding domain"/>
    <property type="match status" value="1"/>
</dbReference>
<reference evidence="6 7" key="1">
    <citation type="submission" date="2015-11" db="EMBL/GenBank/DDBJ databases">
        <title>Expanding the genomic diversity of Burkholderia species for the development of highly accurate diagnostics.</title>
        <authorList>
            <person name="Sahl J."/>
            <person name="Keim P."/>
            <person name="Wagner D."/>
        </authorList>
    </citation>
    <scope>NUCLEOTIDE SEQUENCE [LARGE SCALE GENOMIC DNA]</scope>
    <source>
        <strain evidence="6 7">RF32-BP12</strain>
    </source>
</reference>
<comment type="similarity">
    <text evidence="1">Belongs to the LysR transcriptional regulatory family.</text>
</comment>
<dbReference type="AlphaFoldDB" id="A0AAP1CC74"/>
<dbReference type="InterPro" id="IPR036388">
    <property type="entry name" value="WH-like_DNA-bd_sf"/>
</dbReference>
<evidence type="ECO:0000256" key="4">
    <source>
        <dbReference type="ARBA" id="ARBA00023163"/>
    </source>
</evidence>
<dbReference type="FunFam" id="1.10.10.10:FF:000001">
    <property type="entry name" value="LysR family transcriptional regulator"/>
    <property type="match status" value="1"/>
</dbReference>
<dbReference type="GO" id="GO:0043565">
    <property type="term" value="F:sequence-specific DNA binding"/>
    <property type="evidence" value="ECO:0007669"/>
    <property type="project" value="TreeGrafter"/>
</dbReference>
<dbReference type="InterPro" id="IPR005119">
    <property type="entry name" value="LysR_subst-bd"/>
</dbReference>
<evidence type="ECO:0000259" key="5">
    <source>
        <dbReference type="PROSITE" id="PS50931"/>
    </source>
</evidence>
<gene>
    <name evidence="6" type="ORF">WI41_16810</name>
</gene>
<dbReference type="InterPro" id="IPR000847">
    <property type="entry name" value="LysR_HTH_N"/>
</dbReference>
<dbReference type="RefSeq" id="WP_059546056.1">
    <property type="nucleotide sequence ID" value="NZ_CP072601.1"/>
</dbReference>
<dbReference type="GO" id="GO:0006351">
    <property type="term" value="P:DNA-templated transcription"/>
    <property type="evidence" value="ECO:0007669"/>
    <property type="project" value="TreeGrafter"/>
</dbReference>
<dbReference type="EMBL" id="LOTQ01000025">
    <property type="protein sequence ID" value="KVA06444.1"/>
    <property type="molecule type" value="Genomic_DNA"/>
</dbReference>